<dbReference type="AlphaFoldDB" id="A0AAE1R7X1"/>
<protein>
    <recommendedName>
        <fullName evidence="7">CRAL-TRIO domain-containing protein</fullName>
    </recommendedName>
</protein>
<dbReference type="Pfam" id="PF03765">
    <property type="entry name" value="CRAL_TRIO_N"/>
    <property type="match status" value="1"/>
</dbReference>
<dbReference type="SUPFAM" id="SSF52087">
    <property type="entry name" value="CRAL/TRIO domain"/>
    <property type="match status" value="1"/>
</dbReference>
<dbReference type="Pfam" id="PF00650">
    <property type="entry name" value="CRAL_TRIO"/>
    <property type="match status" value="1"/>
</dbReference>
<dbReference type="CDD" id="cd00170">
    <property type="entry name" value="SEC14"/>
    <property type="match status" value="1"/>
</dbReference>
<proteinExistence type="inferred from homology"/>
<evidence type="ECO:0000256" key="5">
    <source>
        <dbReference type="ARBA" id="ARBA00038020"/>
    </source>
</evidence>
<dbReference type="InterPro" id="IPR001251">
    <property type="entry name" value="CRAL-TRIO_dom"/>
</dbReference>
<evidence type="ECO:0000259" key="7">
    <source>
        <dbReference type="PROSITE" id="PS50191"/>
    </source>
</evidence>
<name>A0AAE1R7X1_9SOLA</name>
<comment type="subcellular location">
    <subcellularLocation>
        <location evidence="1">Cell membrane</location>
        <topology evidence="1">Peripheral membrane protein</topology>
    </subcellularLocation>
    <subcellularLocation>
        <location evidence="2">Golgi apparatus membrane</location>
        <topology evidence="2">Peripheral membrane protein</topology>
    </subcellularLocation>
</comment>
<keyword evidence="4" id="KW-0333">Golgi apparatus</keyword>
<reference evidence="8" key="1">
    <citation type="submission" date="2023-12" db="EMBL/GenBank/DDBJ databases">
        <title>Genome assembly of Anisodus tanguticus.</title>
        <authorList>
            <person name="Wang Y.-J."/>
        </authorList>
    </citation>
    <scope>NUCLEOTIDE SEQUENCE</scope>
    <source>
        <strain evidence="8">KB-2021</strain>
        <tissue evidence="8">Leaf</tissue>
    </source>
</reference>
<dbReference type="InterPro" id="IPR036273">
    <property type="entry name" value="CRAL/TRIO_N_dom_sf"/>
</dbReference>
<dbReference type="SUPFAM" id="SSF46938">
    <property type="entry name" value="CRAL/TRIO N-terminal domain"/>
    <property type="match status" value="1"/>
</dbReference>
<dbReference type="SMART" id="SM00516">
    <property type="entry name" value="SEC14"/>
    <property type="match status" value="1"/>
</dbReference>
<dbReference type="PROSITE" id="PS50191">
    <property type="entry name" value="CRAL_TRIO"/>
    <property type="match status" value="1"/>
</dbReference>
<dbReference type="PANTHER" id="PTHR45657">
    <property type="entry name" value="CRAL-TRIO DOMAIN-CONTAINING PROTEIN YKL091C-RELATED"/>
    <property type="match status" value="1"/>
</dbReference>
<dbReference type="SMART" id="SM01100">
    <property type="entry name" value="CRAL_TRIO_N"/>
    <property type="match status" value="1"/>
</dbReference>
<dbReference type="InterPro" id="IPR011074">
    <property type="entry name" value="CRAL/TRIO_N_dom"/>
</dbReference>
<keyword evidence="3" id="KW-0653">Protein transport</keyword>
<dbReference type="Gene3D" id="1.10.8.20">
    <property type="entry name" value="N-terminal domain of phosphatidylinositol transfer protein sec14p"/>
    <property type="match status" value="1"/>
</dbReference>
<feature type="coiled-coil region" evidence="6">
    <location>
        <begin position="466"/>
        <end position="493"/>
    </location>
</feature>
<dbReference type="Proteomes" id="UP001291623">
    <property type="component" value="Unassembled WGS sequence"/>
</dbReference>
<organism evidence="8 9">
    <name type="scientific">Anisodus tanguticus</name>
    <dbReference type="NCBI Taxonomy" id="243964"/>
    <lineage>
        <taxon>Eukaryota</taxon>
        <taxon>Viridiplantae</taxon>
        <taxon>Streptophyta</taxon>
        <taxon>Embryophyta</taxon>
        <taxon>Tracheophyta</taxon>
        <taxon>Spermatophyta</taxon>
        <taxon>Magnoliopsida</taxon>
        <taxon>eudicotyledons</taxon>
        <taxon>Gunneridae</taxon>
        <taxon>Pentapetalae</taxon>
        <taxon>asterids</taxon>
        <taxon>lamiids</taxon>
        <taxon>Solanales</taxon>
        <taxon>Solanaceae</taxon>
        <taxon>Solanoideae</taxon>
        <taxon>Hyoscyameae</taxon>
        <taxon>Anisodus</taxon>
    </lineage>
</organism>
<dbReference type="EMBL" id="JAVYJV010000019">
    <property type="protein sequence ID" value="KAK4345407.1"/>
    <property type="molecule type" value="Genomic_DNA"/>
</dbReference>
<evidence type="ECO:0000313" key="8">
    <source>
        <dbReference type="EMBL" id="KAK4345407.1"/>
    </source>
</evidence>
<dbReference type="InterPro" id="IPR051026">
    <property type="entry name" value="PI/PC_transfer"/>
</dbReference>
<comment type="similarity">
    <text evidence="5">Belongs to the SFH family.</text>
</comment>
<evidence type="ECO:0000313" key="9">
    <source>
        <dbReference type="Proteomes" id="UP001291623"/>
    </source>
</evidence>
<dbReference type="InterPro" id="IPR036865">
    <property type="entry name" value="CRAL-TRIO_dom_sf"/>
</dbReference>
<dbReference type="GO" id="GO:0005886">
    <property type="term" value="C:plasma membrane"/>
    <property type="evidence" value="ECO:0007669"/>
    <property type="project" value="UniProtKB-SubCell"/>
</dbReference>
<accession>A0AAE1R7X1</accession>
<evidence type="ECO:0000256" key="6">
    <source>
        <dbReference type="SAM" id="Coils"/>
    </source>
</evidence>
<keyword evidence="9" id="KW-1185">Reference proteome</keyword>
<dbReference type="PANTHER" id="PTHR45657:SF29">
    <property type="entry name" value="PHOSPHATIDYLINOSITOL_PHOSPHATIDYLCHOLINE TRANSFER PROTEIN SFH12"/>
    <property type="match status" value="1"/>
</dbReference>
<feature type="domain" description="CRAL-TRIO" evidence="7">
    <location>
        <begin position="142"/>
        <end position="311"/>
    </location>
</feature>
<evidence type="ECO:0000256" key="2">
    <source>
        <dbReference type="ARBA" id="ARBA00004395"/>
    </source>
</evidence>
<dbReference type="Gene3D" id="3.40.525.10">
    <property type="entry name" value="CRAL-TRIO lipid binding domain"/>
    <property type="match status" value="1"/>
</dbReference>
<dbReference type="GO" id="GO:0015031">
    <property type="term" value="P:protein transport"/>
    <property type="evidence" value="ECO:0007669"/>
    <property type="project" value="UniProtKB-KW"/>
</dbReference>
<comment type="caution">
    <text evidence="8">The sequence shown here is derived from an EMBL/GenBank/DDBJ whole genome shotgun (WGS) entry which is preliminary data.</text>
</comment>
<evidence type="ECO:0000256" key="3">
    <source>
        <dbReference type="ARBA" id="ARBA00022927"/>
    </source>
</evidence>
<evidence type="ECO:0000256" key="4">
    <source>
        <dbReference type="ARBA" id="ARBA00023034"/>
    </source>
</evidence>
<gene>
    <name evidence="8" type="ORF">RND71_035583</name>
</gene>
<evidence type="ECO:0000256" key="1">
    <source>
        <dbReference type="ARBA" id="ARBA00004202"/>
    </source>
</evidence>
<dbReference type="GO" id="GO:0000139">
    <property type="term" value="C:Golgi membrane"/>
    <property type="evidence" value="ECO:0007669"/>
    <property type="project" value="UniProtKB-SubCell"/>
</dbReference>
<keyword evidence="6" id="KW-0175">Coiled coil</keyword>
<keyword evidence="3" id="KW-0813">Transport</keyword>
<sequence length="514" mass="59339">MSGNMSGPIDQPFKPSLEKIDIENHEHERKTRLGSLKKKAVNASTKFRHSFTKRGRRNSRVMSVILEDEHDAEDIKAVDAFRQALILEELLPAKHDDYHKLLRFLKARKFDIEKSKQMWGDMLKWRSEFGADTIMEDLEFKEKEQVLKYYPQGHHGVDKEGRPVYIERLGQVDSVKLLQVTTMDRYIKYHVQEFERTLNDKMPACSIAAKKHIDTSTTILDVQGVGLKNFNKSARELIQCLQTVDGNNYPESLCRMYIINAGSGFRLLWNSVKSFLDPKTTEKIHMVHNGEHKCSNRMFIPTIDEKTISEDANANPNIHRDYVDHTQLSPVHEEVDMNKNHPNAYESEDYMPMVDKAVDVTWTKAKGRDFFPMHDASKSSEGFSNHLFTGVMTFVMGIVTLVKMTQNMPRKLADATLQAHGYQLNEPAISSNEYFSMIKRMEELEEKVITLSNKPASLPREKEEMLNNAMKRIDTLEAELSATHKALEQALIRQAELLAYVEKKRRKKKFLGLF</sequence>